<accession>A0ABU5EUB9</accession>
<evidence type="ECO:0000256" key="1">
    <source>
        <dbReference type="ARBA" id="ARBA00001966"/>
    </source>
</evidence>
<dbReference type="CDD" id="cd00056">
    <property type="entry name" value="ENDO3c"/>
    <property type="match status" value="1"/>
</dbReference>
<evidence type="ECO:0000256" key="2">
    <source>
        <dbReference type="ARBA" id="ARBA00008343"/>
    </source>
</evidence>
<keyword evidence="7" id="KW-0411">Iron-sulfur</keyword>
<dbReference type="InterPro" id="IPR003265">
    <property type="entry name" value="HhH-GPD_domain"/>
</dbReference>
<reference evidence="13" key="1">
    <citation type="journal article" date="2023" name="Mar. Drugs">
        <title>Gemmata algarum, a Novel Planctomycete Isolated from an Algal Mat, Displays Antimicrobial Activity.</title>
        <authorList>
            <person name="Kumar G."/>
            <person name="Kallscheuer N."/>
            <person name="Kashif M."/>
            <person name="Ahamad S."/>
            <person name="Jagadeeshwari U."/>
            <person name="Pannikurungottu S."/>
            <person name="Haufschild T."/>
            <person name="Kabuu M."/>
            <person name="Sasikala C."/>
            <person name="Jogler C."/>
            <person name="Ramana C."/>
        </authorList>
    </citation>
    <scope>NUCLEOTIDE SEQUENCE [LARGE SCALE GENOMIC DNA]</scope>
    <source>
        <strain evidence="13">JC673</strain>
    </source>
</reference>
<dbReference type="PANTHER" id="PTHR43286">
    <property type="entry name" value="ENDONUCLEASE III-LIKE PROTEIN 1"/>
    <property type="match status" value="1"/>
</dbReference>
<dbReference type="EMBL" id="JAXBLV010000066">
    <property type="protein sequence ID" value="MDY3558907.1"/>
    <property type="molecule type" value="Genomic_DNA"/>
</dbReference>
<evidence type="ECO:0000313" key="12">
    <source>
        <dbReference type="EMBL" id="MDY3558907.1"/>
    </source>
</evidence>
<dbReference type="InterPro" id="IPR011257">
    <property type="entry name" value="DNA_glycosylase"/>
</dbReference>
<evidence type="ECO:0000256" key="8">
    <source>
        <dbReference type="ARBA" id="ARBA00023204"/>
    </source>
</evidence>
<evidence type="ECO:0000259" key="11">
    <source>
        <dbReference type="SMART" id="SM00478"/>
    </source>
</evidence>
<evidence type="ECO:0000256" key="3">
    <source>
        <dbReference type="ARBA" id="ARBA00022723"/>
    </source>
</evidence>
<name>A0ABU5EUB9_9BACT</name>
<keyword evidence="6" id="KW-0408">Iron</keyword>
<proteinExistence type="inferred from homology"/>
<dbReference type="Proteomes" id="UP001272242">
    <property type="component" value="Unassembled WGS sequence"/>
</dbReference>
<dbReference type="PANTHER" id="PTHR43286:SF1">
    <property type="entry name" value="ENDONUCLEASE III-LIKE PROTEIN 1"/>
    <property type="match status" value="1"/>
</dbReference>
<dbReference type="PROSITE" id="PS00764">
    <property type="entry name" value="ENDONUCLEASE_III_1"/>
    <property type="match status" value="1"/>
</dbReference>
<dbReference type="Gene3D" id="1.10.340.30">
    <property type="entry name" value="Hypothetical protein, domain 2"/>
    <property type="match status" value="1"/>
</dbReference>
<evidence type="ECO:0000256" key="6">
    <source>
        <dbReference type="ARBA" id="ARBA00023004"/>
    </source>
</evidence>
<keyword evidence="12" id="KW-0255">Endonuclease</keyword>
<dbReference type="InterPro" id="IPR023170">
    <property type="entry name" value="HhH_base_excis_C"/>
</dbReference>
<feature type="domain" description="HhH-GPD" evidence="11">
    <location>
        <begin position="55"/>
        <end position="202"/>
    </location>
</feature>
<evidence type="ECO:0000256" key="7">
    <source>
        <dbReference type="ARBA" id="ARBA00023014"/>
    </source>
</evidence>
<dbReference type="SUPFAM" id="SSF48150">
    <property type="entry name" value="DNA-glycosylase"/>
    <property type="match status" value="1"/>
</dbReference>
<keyword evidence="4" id="KW-0227">DNA damage</keyword>
<gene>
    <name evidence="12" type="ORF">R5W23_006083</name>
</gene>
<comment type="caution">
    <text evidence="12">The sequence shown here is derived from an EMBL/GenBank/DDBJ whole genome shotgun (WGS) entry which is preliminary data.</text>
</comment>
<evidence type="ECO:0000256" key="10">
    <source>
        <dbReference type="ARBA" id="ARBA00023295"/>
    </source>
</evidence>
<evidence type="ECO:0000256" key="4">
    <source>
        <dbReference type="ARBA" id="ARBA00022763"/>
    </source>
</evidence>
<dbReference type="SMART" id="SM00478">
    <property type="entry name" value="ENDO3c"/>
    <property type="match status" value="1"/>
</dbReference>
<comment type="cofactor">
    <cofactor evidence="1">
        <name>[4Fe-4S] cluster</name>
        <dbReference type="ChEBI" id="CHEBI:49883"/>
    </cofactor>
</comment>
<dbReference type="GO" id="GO:0004519">
    <property type="term" value="F:endonuclease activity"/>
    <property type="evidence" value="ECO:0007669"/>
    <property type="project" value="UniProtKB-KW"/>
</dbReference>
<organism evidence="12 13">
    <name type="scientific">Gemmata algarum</name>
    <dbReference type="NCBI Taxonomy" id="2975278"/>
    <lineage>
        <taxon>Bacteria</taxon>
        <taxon>Pseudomonadati</taxon>
        <taxon>Planctomycetota</taxon>
        <taxon>Planctomycetia</taxon>
        <taxon>Gemmatales</taxon>
        <taxon>Gemmataceae</taxon>
        <taxon>Gemmata</taxon>
    </lineage>
</organism>
<protein>
    <submittedName>
        <fullName evidence="12">Endonuclease III</fullName>
    </submittedName>
</protein>
<keyword evidence="3" id="KW-0479">Metal-binding</keyword>
<dbReference type="Pfam" id="PF00730">
    <property type="entry name" value="HhH-GPD"/>
    <property type="match status" value="1"/>
</dbReference>
<dbReference type="InterPro" id="IPR004035">
    <property type="entry name" value="Endouclease-III_FeS-bd_BS"/>
</dbReference>
<dbReference type="Gene3D" id="1.10.1670.10">
    <property type="entry name" value="Helix-hairpin-Helix base-excision DNA repair enzymes (C-terminal)"/>
    <property type="match status" value="1"/>
</dbReference>
<evidence type="ECO:0000256" key="9">
    <source>
        <dbReference type="ARBA" id="ARBA00023239"/>
    </source>
</evidence>
<keyword evidence="5" id="KW-0378">Hydrolase</keyword>
<keyword evidence="13" id="KW-1185">Reference proteome</keyword>
<comment type="similarity">
    <text evidence="2">Belongs to the Nth/MutY family.</text>
</comment>
<sequence length="229" mass="24748">MAAPKRAEAKKTPFDIEEAVPLLREAVAPYPKAALFELAAAGHDSVFEILVACIVSIRTRDEVTLPVARKLFEAAPTPADIAALTVPQLDRLINPCTYHEAKAPTILNIAREAVDKYGGVLPCDADALMAFKGVGPKCANLAVGIACGELVIGVDVHVHRVTNRWGYVSAKTPEKTMEQLHEKLPRQLRVEINALLVPFGKHVCTGDRPKCSTCPLLSMCQQVGVTRHA</sequence>
<evidence type="ECO:0000313" key="13">
    <source>
        <dbReference type="Proteomes" id="UP001272242"/>
    </source>
</evidence>
<keyword evidence="10" id="KW-0326">Glycosidase</keyword>
<keyword evidence="8" id="KW-0234">DNA repair</keyword>
<evidence type="ECO:0000256" key="5">
    <source>
        <dbReference type="ARBA" id="ARBA00022801"/>
    </source>
</evidence>
<dbReference type="RefSeq" id="WP_320685769.1">
    <property type="nucleotide sequence ID" value="NZ_JAXBLV010000066.1"/>
</dbReference>
<keyword evidence="12" id="KW-0540">Nuclease</keyword>
<keyword evidence="9" id="KW-0456">Lyase</keyword>